<dbReference type="AlphaFoldDB" id="A0A9E9C5R4"/>
<sequence>MKTRSFVSILVAIFLVLLLIGGVGAYWLAANHPNRALQAERTSHATQFVSRQSPLVVSLLVNPDRLAASGLAKTPPGQRQQWLGQWRQFRQTLLEQTGLNYRRDIQPWLGNELTFAVTTTDFDRDLSNGRQTGYLIAAAIHRPEQAERSIQAFWQRQATTGADLVFEPYAGVTLIHANDGTTTTPDSEQSLTTAMIGDQFVLFANSPKVLRDAINNLQVPELSLGNSESYQQAIDRLTNPRIGMVYVHFPQLASWLEDTTISDPTIANLSPTFDSLVMDVQLTSQGLLADALLLTAPGQTIEVSRPQLSEPVPALQYIPATSPLVVAGKNLAQLWQQLDTGLAGSLQTQFRKPLQTLAQRWQVQPEEIFALVPGEYALSWLNQDAESLDWVIVTERSDATIASLAHLDDLAQNRGDSVSTFTIADQPVTAWTKLSTISVNSGRSSRSSVKLEAEVEGVHTTVGNYEVIATSLDAMTQAIDPSQPTMLSAGAFQQAIAPLPTPNSGYLYLDKTVVKHLERSTNLRSILKPLRPFLEPVQSVTISGYGGSRDALHSIVFLKL</sequence>
<keyword evidence="2" id="KW-1185">Reference proteome</keyword>
<dbReference type="Pfam" id="PF11832">
    <property type="entry name" value="DUF3352"/>
    <property type="match status" value="1"/>
</dbReference>
<name>A0A9E9C5R4_9CYAN</name>
<dbReference type="InterPro" id="IPR021787">
    <property type="entry name" value="DUF3352"/>
</dbReference>
<dbReference type="KEGG" id="tsin:OXH18_05470"/>
<accession>A0A9E9C5R4</accession>
<dbReference type="RefSeq" id="WP_268611398.1">
    <property type="nucleotide sequence ID" value="NZ_CP113797.1"/>
</dbReference>
<gene>
    <name evidence="1" type="ORF">OXH18_05470</name>
</gene>
<evidence type="ECO:0000313" key="1">
    <source>
        <dbReference type="EMBL" id="WAL61441.1"/>
    </source>
</evidence>
<organism evidence="1 2">
    <name type="scientific">Thermocoleostomius sinensis A174</name>
    <dbReference type="NCBI Taxonomy" id="2016057"/>
    <lineage>
        <taxon>Bacteria</taxon>
        <taxon>Bacillati</taxon>
        <taxon>Cyanobacteriota</taxon>
        <taxon>Cyanophyceae</taxon>
        <taxon>Oculatellales</taxon>
        <taxon>Oculatellaceae</taxon>
        <taxon>Thermocoleostomius</taxon>
    </lineage>
</organism>
<dbReference type="Proteomes" id="UP001163152">
    <property type="component" value="Chromosome"/>
</dbReference>
<protein>
    <submittedName>
        <fullName evidence="1">DUF3352 domain-containing protein</fullName>
    </submittedName>
</protein>
<proteinExistence type="predicted"/>
<evidence type="ECO:0000313" key="2">
    <source>
        <dbReference type="Proteomes" id="UP001163152"/>
    </source>
</evidence>
<dbReference type="EMBL" id="CP113797">
    <property type="protein sequence ID" value="WAL61441.1"/>
    <property type="molecule type" value="Genomic_DNA"/>
</dbReference>
<reference evidence="1" key="1">
    <citation type="submission" date="2022-12" db="EMBL/GenBank/DDBJ databases">
        <title>Polyphasic identification of a Novel Hot-Spring Cyanobacterium Ocullathermofonsia sinensis gen nov. sp. nov. and Genomic Insights on its Adaptations to the Thermal Habitat.</title>
        <authorList>
            <person name="Daroch M."/>
            <person name="Tang J."/>
            <person name="Jiang Y."/>
        </authorList>
    </citation>
    <scope>NUCLEOTIDE SEQUENCE</scope>
    <source>
        <strain evidence="1">PKUAC-SCTA174</strain>
    </source>
</reference>